<dbReference type="EMBL" id="CADCXU010027004">
    <property type="protein sequence ID" value="CAB0013755.1"/>
    <property type="molecule type" value="Genomic_DNA"/>
</dbReference>
<organism evidence="2 3">
    <name type="scientific">Nesidiocoris tenuis</name>
    <dbReference type="NCBI Taxonomy" id="355587"/>
    <lineage>
        <taxon>Eukaryota</taxon>
        <taxon>Metazoa</taxon>
        <taxon>Ecdysozoa</taxon>
        <taxon>Arthropoda</taxon>
        <taxon>Hexapoda</taxon>
        <taxon>Insecta</taxon>
        <taxon>Pterygota</taxon>
        <taxon>Neoptera</taxon>
        <taxon>Paraneoptera</taxon>
        <taxon>Hemiptera</taxon>
        <taxon>Heteroptera</taxon>
        <taxon>Panheteroptera</taxon>
        <taxon>Cimicomorpha</taxon>
        <taxon>Miridae</taxon>
        <taxon>Dicyphina</taxon>
        <taxon>Nesidiocoris</taxon>
    </lineage>
</organism>
<evidence type="ECO:0000313" key="3">
    <source>
        <dbReference type="Proteomes" id="UP000479000"/>
    </source>
</evidence>
<feature type="region of interest" description="Disordered" evidence="1">
    <location>
        <begin position="141"/>
        <end position="194"/>
    </location>
</feature>
<protein>
    <submittedName>
        <fullName evidence="2">Uncharacterized protein</fullName>
    </submittedName>
</protein>
<accession>A0A6H5HIF1</accession>
<name>A0A6H5HIF1_9HEMI</name>
<evidence type="ECO:0000313" key="2">
    <source>
        <dbReference type="EMBL" id="CAB0013755.1"/>
    </source>
</evidence>
<keyword evidence="3" id="KW-1185">Reference proteome</keyword>
<sequence>MIEKLLKINIGLIWRFRHISAAGRSTGHFLWRLSRPIVTPVTYVVSLPSRTFRTVTTTPCWRLTSKDRHQRTDKRSQAYIQRHRFSGIKGRHTQTEVRRQTCVDRYAKANPDRQVDIPGKKFPGIHPKTYILDQPKTYIPRQTFPEIGDTGTQTGIQSQTHTEGHPWTDMPRQAPEDRHTQAGIPKNQKIYASD</sequence>
<gene>
    <name evidence="2" type="ORF">NTEN_LOCUS18326</name>
</gene>
<dbReference type="Proteomes" id="UP000479000">
    <property type="component" value="Unassembled WGS sequence"/>
</dbReference>
<evidence type="ECO:0000256" key="1">
    <source>
        <dbReference type="SAM" id="MobiDB-lite"/>
    </source>
</evidence>
<reference evidence="2 3" key="1">
    <citation type="submission" date="2020-02" db="EMBL/GenBank/DDBJ databases">
        <authorList>
            <person name="Ferguson B K."/>
        </authorList>
    </citation>
    <scope>NUCLEOTIDE SEQUENCE [LARGE SCALE GENOMIC DNA]</scope>
</reference>
<dbReference type="AlphaFoldDB" id="A0A6H5HIF1"/>
<feature type="compositionally biased region" description="Polar residues" evidence="1">
    <location>
        <begin position="150"/>
        <end position="161"/>
    </location>
</feature>
<proteinExistence type="predicted"/>